<protein>
    <recommendedName>
        <fullName evidence="1">Nmd3 N-terminal domain-containing protein</fullName>
    </recommendedName>
</protein>
<dbReference type="EMBL" id="DRZI01000033">
    <property type="protein sequence ID" value="HHP81238.1"/>
    <property type="molecule type" value="Genomic_DNA"/>
</dbReference>
<dbReference type="Pfam" id="PF04981">
    <property type="entry name" value="NMD3"/>
    <property type="match status" value="1"/>
</dbReference>
<sequence>MVRRFCAKCGIEEDHNIHIISGLCPKCFIETYGISEKPKDVEIKYCGKCGAIFLNNKWEVYEDDDIKEIINTIILGYLKTSERIKIIGIDADVNLYENTITKVKLRVELDNKFRSVYELPMYIRWIKTTCSLCLKKIGGGYNSVIQLRYINQDNSVIEFVEEVAKYFGEYIADIEEVQGGYDIKLIDTHIAKRIAGLAQRRWRNIRVIETYGNIKKLRDGSRRSRLYISIRILNFKQGDYIVLDGKPYRVKEVGDKDIVIVDQNDISHRVEVDKIVLKYTKSRIKHKTL</sequence>
<dbReference type="AlphaFoldDB" id="A0A7C5TF80"/>
<feature type="domain" description="Nmd3 N-terminal" evidence="1">
    <location>
        <begin position="6"/>
        <end position="232"/>
    </location>
</feature>
<evidence type="ECO:0000259" key="1">
    <source>
        <dbReference type="Pfam" id="PF04981"/>
    </source>
</evidence>
<accession>A0A7C5TF80</accession>
<gene>
    <name evidence="2" type="ORF">ENM84_01090</name>
</gene>
<name>A0A7C5TF80_9CREN</name>
<reference evidence="2" key="1">
    <citation type="journal article" date="2020" name="mSystems">
        <title>Genome- and Community-Level Interaction Insights into Carbon Utilization and Element Cycling Functions of Hydrothermarchaeota in Hydrothermal Sediment.</title>
        <authorList>
            <person name="Zhou Z."/>
            <person name="Liu Y."/>
            <person name="Xu W."/>
            <person name="Pan J."/>
            <person name="Luo Z.H."/>
            <person name="Li M."/>
        </authorList>
    </citation>
    <scope>NUCLEOTIDE SEQUENCE [LARGE SCALE GENOMIC DNA]</scope>
    <source>
        <strain evidence="2">SpSt-1121</strain>
    </source>
</reference>
<dbReference type="InterPro" id="IPR007064">
    <property type="entry name" value="Nmd3_N"/>
</dbReference>
<organism evidence="2">
    <name type="scientific">Ignisphaera aggregans</name>
    <dbReference type="NCBI Taxonomy" id="334771"/>
    <lineage>
        <taxon>Archaea</taxon>
        <taxon>Thermoproteota</taxon>
        <taxon>Thermoprotei</taxon>
        <taxon>Desulfurococcales</taxon>
        <taxon>Desulfurococcaceae</taxon>
        <taxon>Ignisphaera</taxon>
    </lineage>
</organism>
<proteinExistence type="predicted"/>
<comment type="caution">
    <text evidence="2">The sequence shown here is derived from an EMBL/GenBank/DDBJ whole genome shotgun (WGS) entry which is preliminary data.</text>
</comment>
<evidence type="ECO:0000313" key="2">
    <source>
        <dbReference type="EMBL" id="HHP81238.1"/>
    </source>
</evidence>